<dbReference type="GO" id="GO:0006506">
    <property type="term" value="P:GPI anchor biosynthetic process"/>
    <property type="evidence" value="ECO:0007669"/>
    <property type="project" value="UniProtKB-UniPathway"/>
</dbReference>
<evidence type="ECO:0000256" key="2">
    <source>
        <dbReference type="ARBA" id="ARBA00004687"/>
    </source>
</evidence>
<dbReference type="UniPathway" id="UPA00196"/>
<dbReference type="GO" id="GO:0000009">
    <property type="term" value="F:alpha-1,6-mannosyltransferase activity"/>
    <property type="evidence" value="ECO:0007669"/>
    <property type="project" value="InterPro"/>
</dbReference>
<comment type="subcellular location">
    <subcellularLocation>
        <location evidence="1">Endoplasmic reticulum membrane</location>
        <topology evidence="1">Multi-pass membrane protein</topology>
    </subcellularLocation>
</comment>
<evidence type="ECO:0000256" key="3">
    <source>
        <dbReference type="ARBA" id="ARBA00022502"/>
    </source>
</evidence>
<dbReference type="PANTHER" id="PTHR12468">
    <property type="entry name" value="GPI MANNOSYLTRANSFERASE 2"/>
    <property type="match status" value="1"/>
</dbReference>
<name>A0A6L9XSX1_9MICO</name>
<evidence type="ECO:0000256" key="9">
    <source>
        <dbReference type="ARBA" id="ARBA00023136"/>
    </source>
</evidence>
<gene>
    <name evidence="11" type="ORF">G3T36_00725</name>
</gene>
<dbReference type="EMBL" id="JAAGWY010000001">
    <property type="protein sequence ID" value="NEN04385.1"/>
    <property type="molecule type" value="Genomic_DNA"/>
</dbReference>
<evidence type="ECO:0000256" key="6">
    <source>
        <dbReference type="ARBA" id="ARBA00022692"/>
    </source>
</evidence>
<feature type="transmembrane region" description="Helical" evidence="10">
    <location>
        <begin position="161"/>
        <end position="182"/>
    </location>
</feature>
<evidence type="ECO:0008006" key="13">
    <source>
        <dbReference type="Google" id="ProtNLM"/>
    </source>
</evidence>
<feature type="transmembrane region" description="Helical" evidence="10">
    <location>
        <begin position="287"/>
        <end position="308"/>
    </location>
</feature>
<keyword evidence="5" id="KW-0808">Transferase</keyword>
<evidence type="ECO:0000313" key="12">
    <source>
        <dbReference type="Proteomes" id="UP000474967"/>
    </source>
</evidence>
<evidence type="ECO:0000313" key="11">
    <source>
        <dbReference type="EMBL" id="NEN04385.1"/>
    </source>
</evidence>
<comment type="pathway">
    <text evidence="2">Glycolipid biosynthesis; glycosylphosphatidylinositol-anchor biosynthesis.</text>
</comment>
<evidence type="ECO:0000256" key="10">
    <source>
        <dbReference type="SAM" id="Phobius"/>
    </source>
</evidence>
<organism evidence="11 12">
    <name type="scientific">Leifsonia tongyongensis</name>
    <dbReference type="NCBI Taxonomy" id="1268043"/>
    <lineage>
        <taxon>Bacteria</taxon>
        <taxon>Bacillati</taxon>
        <taxon>Actinomycetota</taxon>
        <taxon>Actinomycetes</taxon>
        <taxon>Micrococcales</taxon>
        <taxon>Microbacteriaceae</taxon>
        <taxon>Leifsonia</taxon>
    </lineage>
</organism>
<sequence length="412" mass="44788">MGLRDVFVPERTDTAATRRIGIAGRSYPWWVVVLGVYVASRAVTTLFMATLFVVATAEHWTFASPRSNPDFFTFSGSWDASYYKQIATQGYPTSIPTDTDGNVEQNAWAFLPLYPLIARGVMAVTGLGFYPAGVIVAVAFGAVAALVLYRLVASRVGATSGLWATILFCFGPLSFVLQIAYAESLFFALMFASLWAAMARRYWLVIPFGVAAAFTKPGALAIPLMLAIVFLVRIVRRRRSGDAEPFPRRERAALVVAGVSTAVAGLAWPLIASAVTGFPGAYLQTELSWWTGFVGRVAFIPLTPWFLLTVKYASVFGALLVFSVIVAFVWMLTRPSVRALGTEVVAYAASLGLYLFAVFLPQQSLFRLLLPLSPLLGAPALTHSRRARSIVFGVGIALQPVAIVLLWFLGYP</sequence>
<reference evidence="11 12" key="1">
    <citation type="journal article" date="2014" name="J. Microbiol.">
        <title>Diaminobutyricibacter tongyongensis gen. nov., sp. nov. and Homoserinibacter gongjuensis gen. nov., sp. nov. belong to the family Microbacteriaceae.</title>
        <authorList>
            <person name="Kim S.J."/>
            <person name="Ahn J.H."/>
            <person name="Weon H.Y."/>
            <person name="Hamada M."/>
            <person name="Suzuki K."/>
            <person name="Kwon S.W."/>
        </authorList>
    </citation>
    <scope>NUCLEOTIDE SEQUENCE [LARGE SCALE GENOMIC DNA]</scope>
    <source>
        <strain evidence="11 12">NBRC 108724</strain>
    </source>
</reference>
<evidence type="ECO:0000256" key="1">
    <source>
        <dbReference type="ARBA" id="ARBA00004477"/>
    </source>
</evidence>
<proteinExistence type="predicted"/>
<keyword evidence="4" id="KW-0328">Glycosyltransferase</keyword>
<comment type="caution">
    <text evidence="11">The sequence shown here is derived from an EMBL/GenBank/DDBJ whole genome shotgun (WGS) entry which is preliminary data.</text>
</comment>
<feature type="transmembrane region" description="Helical" evidence="10">
    <location>
        <begin position="344"/>
        <end position="370"/>
    </location>
</feature>
<evidence type="ECO:0000256" key="8">
    <source>
        <dbReference type="ARBA" id="ARBA00022989"/>
    </source>
</evidence>
<dbReference type="GO" id="GO:0031501">
    <property type="term" value="C:mannosyltransferase complex"/>
    <property type="evidence" value="ECO:0007669"/>
    <property type="project" value="TreeGrafter"/>
</dbReference>
<feature type="transmembrane region" description="Helical" evidence="10">
    <location>
        <begin position="129"/>
        <end position="149"/>
    </location>
</feature>
<evidence type="ECO:0000256" key="4">
    <source>
        <dbReference type="ARBA" id="ARBA00022676"/>
    </source>
</evidence>
<dbReference type="AlphaFoldDB" id="A0A6L9XSX1"/>
<dbReference type="PANTHER" id="PTHR12468:SF2">
    <property type="entry name" value="GPI MANNOSYLTRANSFERASE 2"/>
    <property type="match status" value="1"/>
</dbReference>
<keyword evidence="3" id="KW-0337">GPI-anchor biosynthesis</keyword>
<dbReference type="GO" id="GO:0016020">
    <property type="term" value="C:membrane"/>
    <property type="evidence" value="ECO:0007669"/>
    <property type="project" value="GOC"/>
</dbReference>
<protein>
    <recommendedName>
        <fullName evidence="13">Glycosyltransferase RgtA/B/C/D-like domain-containing protein</fullName>
    </recommendedName>
</protein>
<feature type="transmembrane region" description="Helical" evidence="10">
    <location>
        <begin position="252"/>
        <end position="275"/>
    </location>
</feature>
<feature type="transmembrane region" description="Helical" evidence="10">
    <location>
        <begin position="390"/>
        <end position="409"/>
    </location>
</feature>
<keyword evidence="6 10" id="KW-0812">Transmembrane</keyword>
<keyword evidence="8 10" id="KW-1133">Transmembrane helix</keyword>
<dbReference type="InterPro" id="IPR007315">
    <property type="entry name" value="PIG-V/Gpi18"/>
</dbReference>
<feature type="transmembrane region" description="Helical" evidence="10">
    <location>
        <begin position="27"/>
        <end position="55"/>
    </location>
</feature>
<keyword evidence="7" id="KW-0256">Endoplasmic reticulum</keyword>
<feature type="transmembrane region" description="Helical" evidence="10">
    <location>
        <begin position="202"/>
        <end position="232"/>
    </location>
</feature>
<dbReference type="GO" id="GO:0004376">
    <property type="term" value="F:GPI mannosyltransferase activity"/>
    <property type="evidence" value="ECO:0007669"/>
    <property type="project" value="InterPro"/>
</dbReference>
<evidence type="ECO:0000256" key="7">
    <source>
        <dbReference type="ARBA" id="ARBA00022824"/>
    </source>
</evidence>
<dbReference type="Proteomes" id="UP000474967">
    <property type="component" value="Unassembled WGS sequence"/>
</dbReference>
<feature type="transmembrane region" description="Helical" evidence="10">
    <location>
        <begin position="315"/>
        <end position="332"/>
    </location>
</feature>
<evidence type="ECO:0000256" key="5">
    <source>
        <dbReference type="ARBA" id="ARBA00022679"/>
    </source>
</evidence>
<accession>A0A6L9XSX1</accession>
<keyword evidence="12" id="KW-1185">Reference proteome</keyword>
<dbReference type="RefSeq" id="WP_163287523.1">
    <property type="nucleotide sequence ID" value="NZ_JAAGWY010000001.1"/>
</dbReference>
<keyword evidence="9 10" id="KW-0472">Membrane</keyword>